<evidence type="ECO:0000256" key="3">
    <source>
        <dbReference type="ARBA" id="ARBA00022989"/>
    </source>
</evidence>
<reference evidence="8" key="1">
    <citation type="submission" date="2016-04" db="EMBL/GenBank/DDBJ databases">
        <title>Comparative genomics of biotechnologically important yeasts.</title>
        <authorList>
            <consortium name="DOE Joint Genome Institute"/>
            <person name="Riley R."/>
            <person name="Haridas S."/>
            <person name="Wolfe K.H."/>
            <person name="Lopes M.R."/>
            <person name="Hittinger C.T."/>
            <person name="Goker M."/>
            <person name="Salamov A."/>
            <person name="Wisecaver J."/>
            <person name="Long T.M."/>
            <person name="Aerts A.L."/>
            <person name="Barry K."/>
            <person name="Choi C."/>
            <person name="Clum A."/>
            <person name="Coughlan A.Y."/>
            <person name="Deshpande S."/>
            <person name="Douglass A.P."/>
            <person name="Hanson S.J."/>
            <person name="Klenk H.-P."/>
            <person name="Labutti K."/>
            <person name="Lapidus A."/>
            <person name="Lindquist E."/>
            <person name="Lipzen A."/>
            <person name="Meier-Kolthoff J.P."/>
            <person name="Ohm R.A."/>
            <person name="Otillar R.P."/>
            <person name="Pangilinan J."/>
            <person name="Peng Y."/>
            <person name="Rokas A."/>
            <person name="Rosa C.A."/>
            <person name="Scheuner C."/>
            <person name="Sibirny A.A."/>
            <person name="Slot J.C."/>
            <person name="Stielow J.B."/>
            <person name="Sun H."/>
            <person name="Kurtzman C.P."/>
            <person name="Blackwell M."/>
            <person name="Grigoriev I.V."/>
            <person name="Jeffries T.W."/>
        </authorList>
    </citation>
    <scope>NUCLEOTIDE SEQUENCE [LARGE SCALE GENOMIC DNA]</scope>
    <source>
        <strain evidence="8">NRRL YB-2248</strain>
    </source>
</reference>
<keyword evidence="4 6" id="KW-0472">Membrane</keyword>
<feature type="region of interest" description="Disordered" evidence="5">
    <location>
        <begin position="249"/>
        <end position="295"/>
    </location>
</feature>
<evidence type="ECO:0008006" key="9">
    <source>
        <dbReference type="Google" id="ProtNLM"/>
    </source>
</evidence>
<gene>
    <name evidence="7" type="ORF">CANARDRAFT_7983</name>
</gene>
<feature type="transmembrane region" description="Helical" evidence="6">
    <location>
        <begin position="117"/>
        <end position="137"/>
    </location>
</feature>
<feature type="compositionally biased region" description="Acidic residues" evidence="5">
    <location>
        <begin position="263"/>
        <end position="278"/>
    </location>
</feature>
<dbReference type="SUPFAM" id="SSF144091">
    <property type="entry name" value="Rhomboid-like"/>
    <property type="match status" value="1"/>
</dbReference>
<dbReference type="PANTHER" id="PTHR43066">
    <property type="entry name" value="RHOMBOID-RELATED PROTEIN"/>
    <property type="match status" value="1"/>
</dbReference>
<dbReference type="STRING" id="983967.A0A1E4T0N7"/>
<keyword evidence="8" id="KW-1185">Reference proteome</keyword>
<feature type="transmembrane region" description="Helical" evidence="6">
    <location>
        <begin position="12"/>
        <end position="32"/>
    </location>
</feature>
<dbReference type="Proteomes" id="UP000094801">
    <property type="component" value="Unassembled WGS sequence"/>
</dbReference>
<feature type="compositionally biased region" description="Polar residues" evidence="5">
    <location>
        <begin position="249"/>
        <end position="259"/>
    </location>
</feature>
<evidence type="ECO:0000313" key="7">
    <source>
        <dbReference type="EMBL" id="ODV85336.1"/>
    </source>
</evidence>
<dbReference type="GO" id="GO:0016020">
    <property type="term" value="C:membrane"/>
    <property type="evidence" value="ECO:0007669"/>
    <property type="project" value="UniProtKB-SubCell"/>
</dbReference>
<dbReference type="AlphaFoldDB" id="A0A1E4T0N7"/>
<feature type="transmembrane region" description="Helical" evidence="6">
    <location>
        <begin position="167"/>
        <end position="184"/>
    </location>
</feature>
<dbReference type="EMBL" id="KV453853">
    <property type="protein sequence ID" value="ODV85336.1"/>
    <property type="molecule type" value="Genomic_DNA"/>
</dbReference>
<evidence type="ECO:0000256" key="5">
    <source>
        <dbReference type="SAM" id="MobiDB-lite"/>
    </source>
</evidence>
<proteinExistence type="predicted"/>
<evidence type="ECO:0000256" key="6">
    <source>
        <dbReference type="SAM" id="Phobius"/>
    </source>
</evidence>
<feature type="transmembrane region" description="Helical" evidence="6">
    <location>
        <begin position="196"/>
        <end position="224"/>
    </location>
</feature>
<evidence type="ECO:0000256" key="1">
    <source>
        <dbReference type="ARBA" id="ARBA00004141"/>
    </source>
</evidence>
<organism evidence="7 8">
    <name type="scientific">[Candida] arabinofermentans NRRL YB-2248</name>
    <dbReference type="NCBI Taxonomy" id="983967"/>
    <lineage>
        <taxon>Eukaryota</taxon>
        <taxon>Fungi</taxon>
        <taxon>Dikarya</taxon>
        <taxon>Ascomycota</taxon>
        <taxon>Saccharomycotina</taxon>
        <taxon>Pichiomycetes</taxon>
        <taxon>Pichiales</taxon>
        <taxon>Pichiaceae</taxon>
        <taxon>Ogataea</taxon>
        <taxon>Ogataea/Candida clade</taxon>
    </lineage>
</organism>
<feature type="compositionally biased region" description="Polar residues" evidence="5">
    <location>
        <begin position="285"/>
        <end position="295"/>
    </location>
</feature>
<evidence type="ECO:0000313" key="8">
    <source>
        <dbReference type="Proteomes" id="UP000094801"/>
    </source>
</evidence>
<comment type="subcellular location">
    <subcellularLocation>
        <location evidence="1">Membrane</location>
        <topology evidence="1">Multi-pass membrane protein</topology>
    </subcellularLocation>
</comment>
<accession>A0A1E4T0N7</accession>
<evidence type="ECO:0000256" key="2">
    <source>
        <dbReference type="ARBA" id="ARBA00022692"/>
    </source>
</evidence>
<sequence length="295" mass="33851">MSSILPKGFSHLPISSAITTLLIVVPLVISVLDLKHLFILSYDPFIYTWRQYWRIFIFQLQFQNESQVIVSVMLLVMTLKNLERVFGSLKFLKIVTVLFFYNMIATFSLMWFSYNILSINLFMPAGPLGVLFGLIYASTKYTPILYKFELNFGGLIKLKQGSEDFKIILTNEFITILLALQLFLSEGLINSTIPSMMGYFIGCLVFNDLLPCLGLKLSLIECLYNQLTKRKRQRDLDSDIQNMVNNDSLVQEDNQQSEGAQLADDDDPDDNLEQDAVDDTPVRPLTTQFLDTFRR</sequence>
<feature type="transmembrane region" description="Helical" evidence="6">
    <location>
        <begin position="91"/>
        <end position="111"/>
    </location>
</feature>
<dbReference type="OrthoDB" id="272778at2759"/>
<evidence type="ECO:0000256" key="4">
    <source>
        <dbReference type="ARBA" id="ARBA00023136"/>
    </source>
</evidence>
<name>A0A1E4T0N7_9ASCO</name>
<dbReference type="InterPro" id="IPR035952">
    <property type="entry name" value="Rhomboid-like_sf"/>
</dbReference>
<protein>
    <recommendedName>
        <fullName evidence="9">Peptidase S54 rhomboid domain-containing protein</fullName>
    </recommendedName>
</protein>
<keyword evidence="3 6" id="KW-1133">Transmembrane helix</keyword>
<keyword evidence="2 6" id="KW-0812">Transmembrane</keyword>